<comment type="function">
    <text evidence="1">Nitronate monooxygenase that uses molecular oxygen to catalyze the oxidative denitrification of alkyl nitronates. Acts on propionate 3-nitronate (P3N), the presumed physiological substrate. Probably functions in the detoxification of P3N, a metabolic poison produced by plants and fungi as a defense mechanism.</text>
</comment>
<dbReference type="Pfam" id="PF03060">
    <property type="entry name" value="NMO"/>
    <property type="match status" value="1"/>
</dbReference>
<dbReference type="Gene3D" id="3.20.20.70">
    <property type="entry name" value="Aldolase class I"/>
    <property type="match status" value="1"/>
</dbReference>
<gene>
    <name evidence="6" type="ORF">WMO62_13115</name>
</gene>
<evidence type="ECO:0000256" key="5">
    <source>
        <dbReference type="ARBA" id="ARBA00023002"/>
    </source>
</evidence>
<keyword evidence="4" id="KW-0288">FMN</keyword>
<evidence type="ECO:0000313" key="7">
    <source>
        <dbReference type="Proteomes" id="UP001470288"/>
    </source>
</evidence>
<dbReference type="EMBL" id="JBBMFC010000027">
    <property type="protein sequence ID" value="MEQ2579752.1"/>
    <property type="molecule type" value="Genomic_DNA"/>
</dbReference>
<dbReference type="RefSeq" id="WP_349144921.1">
    <property type="nucleotide sequence ID" value="NZ_JBBMFC010000027.1"/>
</dbReference>
<organism evidence="6 7">
    <name type="scientific">Hominiventricola aquisgranensis</name>
    <dbReference type="NCBI Taxonomy" id="3133164"/>
    <lineage>
        <taxon>Bacteria</taxon>
        <taxon>Bacillati</taxon>
        <taxon>Bacillota</taxon>
        <taxon>Clostridia</taxon>
        <taxon>Lachnospirales</taxon>
        <taxon>Lachnospiraceae</taxon>
        <taxon>Hominiventricola</taxon>
    </lineage>
</organism>
<keyword evidence="5 6" id="KW-0560">Oxidoreductase</keyword>
<dbReference type="PANTHER" id="PTHR32332">
    <property type="entry name" value="2-NITROPROPANE DIOXYGENASE"/>
    <property type="match status" value="1"/>
</dbReference>
<keyword evidence="3" id="KW-0285">Flavoprotein</keyword>
<evidence type="ECO:0000256" key="3">
    <source>
        <dbReference type="ARBA" id="ARBA00022630"/>
    </source>
</evidence>
<dbReference type="InterPro" id="IPR004136">
    <property type="entry name" value="NMO"/>
</dbReference>
<protein>
    <recommendedName>
        <fullName evidence="2">Probable nitronate monooxygenase</fullName>
    </recommendedName>
</protein>
<accession>A0ABV1I3I2</accession>
<keyword evidence="7" id="KW-1185">Reference proteome</keyword>
<sequence>MKPLQIGDKLAKLPLIQGGMGVGVSLSRLAGAVARTGGIGIISTAQIGFREADFQKDTKAANLRAMVAELKKARDIAADADGKCQGLIGYNIMVATKDYADYVKTAAHAGADVIISGAGLPVDLPEYVTGTDTKIAPIVSSEKAARIILKMWDRRYKRTADFVVIEGAHAGGHLGFSREELTHLYEPDYEANYDDEIRRIIACVHEYGEKYGVHIPVITAGGIMNVRQVQHAFALGAEGVQVATPFVTTEECDAAPAYKQAYVNAKKEDIEIVTSPVGMPGRAIHNAFLEKVAQQKEHITHCFRCLEKCNPTQAPYCITQALIRAVEGDVENGLIFCGDNVQYLDHIGTVEEVVHALFPER</sequence>
<dbReference type="Proteomes" id="UP001470288">
    <property type="component" value="Unassembled WGS sequence"/>
</dbReference>
<dbReference type="GO" id="GO:0004497">
    <property type="term" value="F:monooxygenase activity"/>
    <property type="evidence" value="ECO:0007669"/>
    <property type="project" value="UniProtKB-KW"/>
</dbReference>
<dbReference type="SUPFAM" id="SSF51412">
    <property type="entry name" value="Inosine monophosphate dehydrogenase (IMPDH)"/>
    <property type="match status" value="1"/>
</dbReference>
<evidence type="ECO:0000313" key="6">
    <source>
        <dbReference type="EMBL" id="MEQ2579752.1"/>
    </source>
</evidence>
<dbReference type="PANTHER" id="PTHR32332:SF18">
    <property type="entry name" value="2-NITROPROPANE DIOXYGENASE"/>
    <property type="match status" value="1"/>
</dbReference>
<reference evidence="6 7" key="1">
    <citation type="submission" date="2024-03" db="EMBL/GenBank/DDBJ databases">
        <title>Human intestinal bacterial collection.</title>
        <authorList>
            <person name="Pauvert C."/>
            <person name="Hitch T.C.A."/>
            <person name="Clavel T."/>
        </authorList>
    </citation>
    <scope>NUCLEOTIDE SEQUENCE [LARGE SCALE GENOMIC DNA]</scope>
    <source>
        <strain evidence="6 7">CLA-AA-H78B</strain>
    </source>
</reference>
<evidence type="ECO:0000256" key="2">
    <source>
        <dbReference type="ARBA" id="ARBA00013457"/>
    </source>
</evidence>
<evidence type="ECO:0000256" key="1">
    <source>
        <dbReference type="ARBA" id="ARBA00003535"/>
    </source>
</evidence>
<dbReference type="CDD" id="cd04730">
    <property type="entry name" value="NPD_like"/>
    <property type="match status" value="1"/>
</dbReference>
<name>A0ABV1I3I2_9FIRM</name>
<evidence type="ECO:0000256" key="4">
    <source>
        <dbReference type="ARBA" id="ARBA00022643"/>
    </source>
</evidence>
<dbReference type="InterPro" id="IPR013785">
    <property type="entry name" value="Aldolase_TIM"/>
</dbReference>
<comment type="caution">
    <text evidence="6">The sequence shown here is derived from an EMBL/GenBank/DDBJ whole genome shotgun (WGS) entry which is preliminary data.</text>
</comment>
<keyword evidence="6" id="KW-0503">Monooxygenase</keyword>
<proteinExistence type="predicted"/>